<evidence type="ECO:0000313" key="2">
    <source>
        <dbReference type="Proteomes" id="UP001489004"/>
    </source>
</evidence>
<reference evidence="1 2" key="1">
    <citation type="journal article" date="2024" name="Nat. Commun.">
        <title>Phylogenomics reveals the evolutionary origins of lichenization in chlorophyte algae.</title>
        <authorList>
            <person name="Puginier C."/>
            <person name="Libourel C."/>
            <person name="Otte J."/>
            <person name="Skaloud P."/>
            <person name="Haon M."/>
            <person name="Grisel S."/>
            <person name="Petersen M."/>
            <person name="Berrin J.G."/>
            <person name="Delaux P.M."/>
            <person name="Dal Grande F."/>
            <person name="Keller J."/>
        </authorList>
    </citation>
    <scope>NUCLEOTIDE SEQUENCE [LARGE SCALE GENOMIC DNA]</scope>
    <source>
        <strain evidence="1 2">SAG 2043</strain>
    </source>
</reference>
<comment type="caution">
    <text evidence="1">The sequence shown here is derived from an EMBL/GenBank/DDBJ whole genome shotgun (WGS) entry which is preliminary data.</text>
</comment>
<organism evidence="1 2">
    <name type="scientific">[Myrmecia] bisecta</name>
    <dbReference type="NCBI Taxonomy" id="41462"/>
    <lineage>
        <taxon>Eukaryota</taxon>
        <taxon>Viridiplantae</taxon>
        <taxon>Chlorophyta</taxon>
        <taxon>core chlorophytes</taxon>
        <taxon>Trebouxiophyceae</taxon>
        <taxon>Trebouxiales</taxon>
        <taxon>Trebouxiaceae</taxon>
        <taxon>Myrmecia</taxon>
    </lineage>
</organism>
<keyword evidence="2" id="KW-1185">Reference proteome</keyword>
<proteinExistence type="predicted"/>
<accession>A0AAW1PSL7</accession>
<name>A0AAW1PSL7_9CHLO</name>
<evidence type="ECO:0000313" key="1">
    <source>
        <dbReference type="EMBL" id="KAK9812988.1"/>
    </source>
</evidence>
<protein>
    <submittedName>
        <fullName evidence="1">Uncharacterized protein</fullName>
    </submittedName>
</protein>
<dbReference type="EMBL" id="JALJOR010000008">
    <property type="protein sequence ID" value="KAK9812988.1"/>
    <property type="molecule type" value="Genomic_DNA"/>
</dbReference>
<dbReference type="AlphaFoldDB" id="A0AAW1PSL7"/>
<dbReference type="Proteomes" id="UP001489004">
    <property type="component" value="Unassembled WGS sequence"/>
</dbReference>
<sequence length="85" mass="9594">MSDRDFYDAFYGGITKIGLCPDADNHHKVTSHLEPIGCDDLHYAPMCQRNYARRADIMSSPAVQVGWQLQQAFSSVVCRTKENKS</sequence>
<gene>
    <name evidence="1" type="ORF">WJX72_006863</name>
</gene>